<keyword evidence="2" id="KW-1185">Reference proteome</keyword>
<evidence type="ECO:0000313" key="2">
    <source>
        <dbReference type="Proteomes" id="UP000039865"/>
    </source>
</evidence>
<organism evidence="1 2">
    <name type="scientific">Stylonychia lemnae</name>
    <name type="common">Ciliate</name>
    <dbReference type="NCBI Taxonomy" id="5949"/>
    <lineage>
        <taxon>Eukaryota</taxon>
        <taxon>Sar</taxon>
        <taxon>Alveolata</taxon>
        <taxon>Ciliophora</taxon>
        <taxon>Intramacronucleata</taxon>
        <taxon>Spirotrichea</taxon>
        <taxon>Stichotrichia</taxon>
        <taxon>Sporadotrichida</taxon>
        <taxon>Oxytrichidae</taxon>
        <taxon>Stylonychinae</taxon>
        <taxon>Stylonychia</taxon>
    </lineage>
</organism>
<dbReference type="Proteomes" id="UP000039865">
    <property type="component" value="Unassembled WGS sequence"/>
</dbReference>
<proteinExistence type="predicted"/>
<dbReference type="AlphaFoldDB" id="A0A078AC73"/>
<evidence type="ECO:0000313" key="1">
    <source>
        <dbReference type="EMBL" id="CDW79441.1"/>
    </source>
</evidence>
<name>A0A078AC73_STYLE</name>
<dbReference type="InParanoid" id="A0A078AC73"/>
<dbReference type="EMBL" id="CCKQ01008004">
    <property type="protein sequence ID" value="CDW79441.1"/>
    <property type="molecule type" value="Genomic_DNA"/>
</dbReference>
<accession>A0A078AC73</accession>
<gene>
    <name evidence="1" type="primary">Contig5793.g6202</name>
    <name evidence="1" type="ORF">STYLEM_8429</name>
</gene>
<sequence>MTKYYDLPSCGNKASLPLEISLGQEFPIRIQGATFNRQGELSFGGMIQNSQLKDEKLFLAYYQTEPNTIYWIKQLSLIDVVLSDDKRLYKYGFDINLKIKHLSYFLTDDTAIIEKAEINPFISV</sequence>
<protein>
    <submittedName>
        <fullName evidence="1">Uncharacterized protein</fullName>
    </submittedName>
</protein>
<reference evidence="1 2" key="1">
    <citation type="submission" date="2014-06" db="EMBL/GenBank/DDBJ databases">
        <authorList>
            <person name="Swart Estienne"/>
        </authorList>
    </citation>
    <scope>NUCLEOTIDE SEQUENCE [LARGE SCALE GENOMIC DNA]</scope>
    <source>
        <strain evidence="1 2">130c</strain>
    </source>
</reference>